<dbReference type="Gene3D" id="3.30.300.110">
    <property type="entry name" value="Met-10+ protein-like domains"/>
    <property type="match status" value="1"/>
</dbReference>
<dbReference type="GO" id="GO:0102522">
    <property type="term" value="F:tRNA 4-demethylwyosine alpha-amino-alpha-carboxypropyltransferase activity"/>
    <property type="evidence" value="ECO:0007669"/>
    <property type="project" value="UniProtKB-EC"/>
</dbReference>
<keyword evidence="6" id="KW-0949">S-adenosyl-L-methionine</keyword>
<dbReference type="InterPro" id="IPR056743">
    <property type="entry name" value="TRM5-TYW2-like_MTfase"/>
</dbReference>
<evidence type="ECO:0000256" key="1">
    <source>
        <dbReference type="ARBA" id="ARBA00004797"/>
    </source>
</evidence>
<dbReference type="InterPro" id="IPR056744">
    <property type="entry name" value="TRM5/TYW2-like_N"/>
</dbReference>
<dbReference type="Pfam" id="PF02475">
    <property type="entry name" value="TRM5-TYW2_MTfase"/>
    <property type="match status" value="1"/>
</dbReference>
<name>A0AAD7WI88_9TELE</name>
<dbReference type="GO" id="GO:0008175">
    <property type="term" value="F:tRNA methyltransferase activity"/>
    <property type="evidence" value="ECO:0007669"/>
    <property type="project" value="TreeGrafter"/>
</dbReference>
<keyword evidence="13" id="KW-1185">Reference proteome</keyword>
<evidence type="ECO:0000313" key="12">
    <source>
        <dbReference type="EMBL" id="KAJ8398006.1"/>
    </source>
</evidence>
<evidence type="ECO:0000313" key="13">
    <source>
        <dbReference type="Proteomes" id="UP001221898"/>
    </source>
</evidence>
<evidence type="ECO:0000256" key="8">
    <source>
        <dbReference type="ARBA" id="ARBA00031315"/>
    </source>
</evidence>
<dbReference type="Pfam" id="PF25132">
    <property type="entry name" value="TYW2_N"/>
    <property type="match status" value="1"/>
</dbReference>
<dbReference type="FunFam" id="3.40.50.150:FF:000131">
    <property type="entry name" value="tRNA wybutosine-synthesizing protein 2/3/4"/>
    <property type="match status" value="1"/>
</dbReference>
<feature type="domain" description="SAM-dependent methyltransferase TRM5/TYW2-type" evidence="11">
    <location>
        <begin position="118"/>
        <end position="399"/>
    </location>
</feature>
<protein>
    <recommendedName>
        <fullName evidence="3">tRNA wybutosine-synthesizing protein 2 homolog</fullName>
        <ecNumber evidence="2">2.5.1.114</ecNumber>
    </recommendedName>
    <alternativeName>
        <fullName evidence="8">tRNA(Phe) (4-demethylwyosine(37)-C(7)) aminocarboxypropyltransferase</fullName>
    </alternativeName>
</protein>
<keyword evidence="5" id="KW-0808">Transferase</keyword>
<evidence type="ECO:0000256" key="9">
    <source>
        <dbReference type="ARBA" id="ARBA00037786"/>
    </source>
</evidence>
<dbReference type="GO" id="GO:0030488">
    <property type="term" value="P:tRNA methylation"/>
    <property type="evidence" value="ECO:0007669"/>
    <property type="project" value="TreeGrafter"/>
</dbReference>
<dbReference type="InterPro" id="IPR056745">
    <property type="entry name" value="TYW2_N"/>
</dbReference>
<keyword evidence="4" id="KW-0489">Methyltransferase</keyword>
<comment type="pathway">
    <text evidence="1">tRNA modification; wybutosine-tRNA(Phe) biosynthesis.</text>
</comment>
<evidence type="ECO:0000259" key="11">
    <source>
        <dbReference type="PROSITE" id="PS51684"/>
    </source>
</evidence>
<keyword evidence="7" id="KW-0819">tRNA processing</keyword>
<dbReference type="PROSITE" id="PS51684">
    <property type="entry name" value="SAM_MT_TRM5_TYW2"/>
    <property type="match status" value="1"/>
</dbReference>
<dbReference type="Proteomes" id="UP001221898">
    <property type="component" value="Unassembled WGS sequence"/>
</dbReference>
<dbReference type="EMBL" id="JAINUG010000094">
    <property type="protein sequence ID" value="KAJ8398006.1"/>
    <property type="molecule type" value="Genomic_DNA"/>
</dbReference>
<dbReference type="GO" id="GO:0031591">
    <property type="term" value="P:wybutosine biosynthetic process"/>
    <property type="evidence" value="ECO:0007669"/>
    <property type="project" value="TreeGrafter"/>
</dbReference>
<dbReference type="InterPro" id="IPR030382">
    <property type="entry name" value="MeTrfase_TRM5/TYW2"/>
</dbReference>
<dbReference type="CDD" id="cd02440">
    <property type="entry name" value="AdoMet_MTases"/>
    <property type="match status" value="1"/>
</dbReference>
<dbReference type="FunFam" id="3.30.300.110:FF:000002">
    <property type="entry name" value="tRNA wybutosine-synthesizing protein 2 homolog"/>
    <property type="match status" value="1"/>
</dbReference>
<dbReference type="Pfam" id="PF25133">
    <property type="entry name" value="TYW2_N_2"/>
    <property type="match status" value="1"/>
</dbReference>
<comment type="catalytic activity">
    <reaction evidence="10">
        <text>4-demethylwyosine(37) in tRNA(Phe) + S-adenosyl-L-methionine = 4-demethyl-7-[(3S)-3-amino-3-carboxypropyl]wyosine(37) in tRNA(Phe) + S-methyl-5'-thioadenosine + H(+)</text>
        <dbReference type="Rhea" id="RHEA:36355"/>
        <dbReference type="Rhea" id="RHEA-COMP:10164"/>
        <dbReference type="Rhea" id="RHEA-COMP:10378"/>
        <dbReference type="ChEBI" id="CHEBI:15378"/>
        <dbReference type="ChEBI" id="CHEBI:17509"/>
        <dbReference type="ChEBI" id="CHEBI:59789"/>
        <dbReference type="ChEBI" id="CHEBI:64315"/>
        <dbReference type="ChEBI" id="CHEBI:73550"/>
        <dbReference type="EC" id="2.5.1.114"/>
    </reaction>
</comment>
<dbReference type="EC" id="2.5.1.114" evidence="2"/>
<dbReference type="SUPFAM" id="SSF53335">
    <property type="entry name" value="S-adenosyl-L-methionine-dependent methyltransferases"/>
    <property type="match status" value="1"/>
</dbReference>
<evidence type="ECO:0000256" key="4">
    <source>
        <dbReference type="ARBA" id="ARBA00022603"/>
    </source>
</evidence>
<evidence type="ECO:0000256" key="10">
    <source>
        <dbReference type="ARBA" id="ARBA00049400"/>
    </source>
</evidence>
<dbReference type="PANTHER" id="PTHR23245">
    <property type="entry name" value="TRNA METHYLTRANSFERASE"/>
    <property type="match status" value="1"/>
</dbReference>
<organism evidence="12 13">
    <name type="scientific">Aldrovandia affinis</name>
    <dbReference type="NCBI Taxonomy" id="143900"/>
    <lineage>
        <taxon>Eukaryota</taxon>
        <taxon>Metazoa</taxon>
        <taxon>Chordata</taxon>
        <taxon>Craniata</taxon>
        <taxon>Vertebrata</taxon>
        <taxon>Euteleostomi</taxon>
        <taxon>Actinopterygii</taxon>
        <taxon>Neopterygii</taxon>
        <taxon>Teleostei</taxon>
        <taxon>Notacanthiformes</taxon>
        <taxon>Halosauridae</taxon>
        <taxon>Aldrovandia</taxon>
    </lineage>
</organism>
<evidence type="ECO:0000256" key="6">
    <source>
        <dbReference type="ARBA" id="ARBA00022691"/>
    </source>
</evidence>
<evidence type="ECO:0000256" key="2">
    <source>
        <dbReference type="ARBA" id="ARBA00012265"/>
    </source>
</evidence>
<evidence type="ECO:0000256" key="7">
    <source>
        <dbReference type="ARBA" id="ARBA00022694"/>
    </source>
</evidence>
<proteinExistence type="predicted"/>
<reference evidence="12" key="1">
    <citation type="journal article" date="2023" name="Science">
        <title>Genome structures resolve the early diversification of teleost fishes.</title>
        <authorList>
            <person name="Parey E."/>
            <person name="Louis A."/>
            <person name="Montfort J."/>
            <person name="Bouchez O."/>
            <person name="Roques C."/>
            <person name="Iampietro C."/>
            <person name="Lluch J."/>
            <person name="Castinel A."/>
            <person name="Donnadieu C."/>
            <person name="Desvignes T."/>
            <person name="Floi Bucao C."/>
            <person name="Jouanno E."/>
            <person name="Wen M."/>
            <person name="Mejri S."/>
            <person name="Dirks R."/>
            <person name="Jansen H."/>
            <person name="Henkel C."/>
            <person name="Chen W.J."/>
            <person name="Zahm M."/>
            <person name="Cabau C."/>
            <person name="Klopp C."/>
            <person name="Thompson A.W."/>
            <person name="Robinson-Rechavi M."/>
            <person name="Braasch I."/>
            <person name="Lecointre G."/>
            <person name="Bobe J."/>
            <person name="Postlethwait J.H."/>
            <person name="Berthelot C."/>
            <person name="Roest Crollius H."/>
            <person name="Guiguen Y."/>
        </authorList>
    </citation>
    <scope>NUCLEOTIDE SEQUENCE</scope>
    <source>
        <strain evidence="12">NC1722</strain>
    </source>
</reference>
<accession>A0AAD7WI88</accession>
<comment type="caution">
    <text evidence="12">The sequence shown here is derived from an EMBL/GenBank/DDBJ whole genome shotgun (WGS) entry which is preliminary data.</text>
</comment>
<dbReference type="PANTHER" id="PTHR23245:SF25">
    <property type="entry name" value="TRNA WYBUTOSINE-SYNTHESIZING PROTEIN 2 HOMOLOG"/>
    <property type="match status" value="1"/>
</dbReference>
<sequence>MSSVPALRVQRHLAQMYRKHLEARGIWQPRVRVHKYPDGTVALPIVSTCLPELDLNALQLTVAPGSAISLMYIQAPTPSKRERVTSSNDKLVETLQELLASHGERWSEELREDVPCSWQRHGDLVLLWDGCFSQRVWKSMGMELWQAVVRGLGVKRLARVGRVSSDGFRTPVVTMLLGEDSIVTHVDNRIRYEFDVTKCMFSSGNITEKLRIASFDCSGETVVDLYAGIGYFTLPYLVHAGAAHVHACEWSSHALKALKRNLELNGVSERCTVHEGDSRQIPLLDLADRVNLGLIPSSQDGWPVACRLLKQDTGGILHIHQTVTSLPHPSGPRGAPAPLPHPTNKPAGWQEAGVRLGPAQKKSGAKREAWSRWAEDTAASSPICCAMSLGGHGGPVFST</sequence>
<comment type="function">
    <text evidence="9">S-adenosyl-L-methionine-dependent transferase that acts as a component of the wybutosine biosynthesis pathway. Wybutosine is a hyper modified guanosine with a tricyclic base found at the 3'-position adjacent to the anticodon of eukaryotic phenylalanine tRNA. Catalyzes the transfer of the alpha-amino-alpha-carboxypropyl (acp) group from S-adenosyl-L-methionine to the C-7 position of 4-demethylwyosine (imG-14) to produce wybutosine-86.</text>
</comment>
<dbReference type="InterPro" id="IPR029063">
    <property type="entry name" value="SAM-dependent_MTases_sf"/>
</dbReference>
<dbReference type="GO" id="GO:0005737">
    <property type="term" value="C:cytoplasm"/>
    <property type="evidence" value="ECO:0007669"/>
    <property type="project" value="TreeGrafter"/>
</dbReference>
<gene>
    <name evidence="12" type="ORF">AAFF_G00433530</name>
</gene>
<dbReference type="Gene3D" id="3.40.50.150">
    <property type="entry name" value="Vaccinia Virus protein VP39"/>
    <property type="match status" value="1"/>
</dbReference>
<evidence type="ECO:0000256" key="3">
    <source>
        <dbReference type="ARBA" id="ARBA00017179"/>
    </source>
</evidence>
<dbReference type="AlphaFoldDB" id="A0AAD7WI88"/>
<evidence type="ECO:0000256" key="5">
    <source>
        <dbReference type="ARBA" id="ARBA00022679"/>
    </source>
</evidence>